<dbReference type="Proteomes" id="UP000008144">
    <property type="component" value="Chromosome 3"/>
</dbReference>
<dbReference type="GO" id="GO:0005634">
    <property type="term" value="C:nucleus"/>
    <property type="evidence" value="ECO:0000318"/>
    <property type="project" value="GO_Central"/>
</dbReference>
<dbReference type="HOGENOM" id="CLU_372951_0_0_1"/>
<organism evidence="2 3">
    <name type="scientific">Ciona intestinalis</name>
    <name type="common">Transparent sea squirt</name>
    <name type="synonym">Ascidia intestinalis</name>
    <dbReference type="NCBI Taxonomy" id="7719"/>
    <lineage>
        <taxon>Eukaryota</taxon>
        <taxon>Metazoa</taxon>
        <taxon>Chordata</taxon>
        <taxon>Tunicata</taxon>
        <taxon>Ascidiacea</taxon>
        <taxon>Phlebobranchia</taxon>
        <taxon>Cionidae</taxon>
        <taxon>Ciona</taxon>
    </lineage>
</organism>
<dbReference type="InterPro" id="IPR024679">
    <property type="entry name" value="Ipi1_N"/>
</dbReference>
<dbReference type="Pfam" id="PF12333">
    <property type="entry name" value="Ipi1_N"/>
    <property type="match status" value="1"/>
</dbReference>
<dbReference type="GeneTree" id="ENSGT00950000182992"/>
<gene>
    <name evidence="2" type="primary">LOC100182618</name>
</gene>
<proteinExistence type="predicted"/>
<reference evidence="2" key="3">
    <citation type="submission" date="2025-08" db="UniProtKB">
        <authorList>
            <consortium name="Ensembl"/>
        </authorList>
    </citation>
    <scope>IDENTIFICATION</scope>
</reference>
<evidence type="ECO:0000313" key="3">
    <source>
        <dbReference type="Proteomes" id="UP000008144"/>
    </source>
</evidence>
<dbReference type="STRING" id="7719.ENSCINP00000018147"/>
<dbReference type="FunCoup" id="F6QA27">
    <property type="interactions" value="54"/>
</dbReference>
<evidence type="ECO:0000259" key="1">
    <source>
        <dbReference type="Pfam" id="PF12333"/>
    </source>
</evidence>
<feature type="domain" description="Pre-rRNA-processing protein Ipi1 N-terminal" evidence="1">
    <location>
        <begin position="2"/>
        <end position="96"/>
    </location>
</feature>
<dbReference type="AlphaFoldDB" id="F6QA27"/>
<evidence type="ECO:0000313" key="2">
    <source>
        <dbReference type="Ensembl" id="ENSCINP00000018147.3"/>
    </source>
</evidence>
<sequence length="745" mass="84815">MSPKFPLILSHLYCAMSHISKDVQQNSLKVVDLCFQFYPNLVCSEENRPTLLQHFIELISSKQGEKSANSRILTMNLSKKESAISWRIKVLKRLWVLLKRESVNKDLKPTDFVDHVCWDSDEIGLHLVPTLKRQHGVLLRNLEASSLVKVHQQSTMQTISTVLPLLFQCWLEVSATGILTKDEETVTTMTLVMNITLELCKSFQTNQDGVASQKLREWIYQNYLTSFKKYFFSNFPFEQWEAVSLMPKKKKKQTLKPDVDLLGVNLAICELAALYPPEPMQNDKKSSPSLDYITQLLQNAADFRNMETRVLKQILTCMDCILTKNSIQDIGNEISSCLHHYTDTLPKCHSHRTLIVEFLIEHSGSTDGLDSGSLLSSLPTQLVDILKNIASQKGSGCKLQSDASTVLHPTMRCIKCLLPRKHPEYLHNLQENFLTLISTITKLSAKLFCQSGVCKTCKQFQREIFQSCIPYLQDIDEGMTSSLFHFCFSEFVCQENICYVIDLLAQRLDSSCHDQTLRTNSEKLGFLQFLLCSVIGCRKDDLCPKTKEIDFVPEEWKIVKHEIVSMHATNLLFRLCSSDNRVVSIVRSFLSLSVFTTSPPSLNIVTWVGLFKLGIVFSTTNCLTGLEKKFGQLSSYFLVRCLSNVDTSERMVETCTDLLCNSDSIFRCCLLNLFENPSSVSCITELLQIPKLHKSFQQVISLISDYIDSLEATECDQKELQKLKLTASSLNLFQNKSNFQRNNKT</sequence>
<protein>
    <submittedName>
        <fullName evidence="2">Testis-expressed protein 10-like</fullName>
    </submittedName>
</protein>
<name>F6QA27_CIOIN</name>
<dbReference type="GO" id="GO:0071339">
    <property type="term" value="C:MLL1 complex"/>
    <property type="evidence" value="ECO:0000318"/>
    <property type="project" value="GO_Central"/>
</dbReference>
<reference evidence="2" key="2">
    <citation type="journal article" date="2008" name="Genome Biol.">
        <title>Improved genome assembly and evidence-based global gene model set for the chordate Ciona intestinalis: new insight into intron and operon populations.</title>
        <authorList>
            <person name="Satou Y."/>
            <person name="Mineta K."/>
            <person name="Ogasawara M."/>
            <person name="Sasakura Y."/>
            <person name="Shoguchi E."/>
            <person name="Ueno K."/>
            <person name="Yamada L."/>
            <person name="Matsumoto J."/>
            <person name="Wasserscheid J."/>
            <person name="Dewar K."/>
            <person name="Wiley G.B."/>
            <person name="Macmil S.L."/>
            <person name="Roe B.A."/>
            <person name="Zeller R.W."/>
            <person name="Hastings K.E."/>
            <person name="Lemaire P."/>
            <person name="Lindquist E."/>
            <person name="Endo T."/>
            <person name="Hotta K."/>
            <person name="Inaba K."/>
        </authorList>
    </citation>
    <scope>NUCLEOTIDE SEQUENCE [LARGE SCALE GENOMIC DNA]</scope>
    <source>
        <strain evidence="2">wild type</strain>
    </source>
</reference>
<reference evidence="2" key="4">
    <citation type="submission" date="2025-09" db="UniProtKB">
        <authorList>
            <consortium name="Ensembl"/>
        </authorList>
    </citation>
    <scope>IDENTIFICATION</scope>
</reference>
<dbReference type="Ensembl" id="ENSCINT00000018147.3">
    <property type="protein sequence ID" value="ENSCINP00000018147.3"/>
    <property type="gene ID" value="ENSCING00000008933.3"/>
</dbReference>
<dbReference type="EMBL" id="EAAA01001792">
    <property type="status" value="NOT_ANNOTATED_CDS"/>
    <property type="molecule type" value="Genomic_DNA"/>
</dbReference>
<dbReference type="InParanoid" id="F6QA27"/>
<keyword evidence="3" id="KW-1185">Reference proteome</keyword>
<accession>F6QA27</accession>
<reference evidence="3" key="1">
    <citation type="journal article" date="2002" name="Science">
        <title>The draft genome of Ciona intestinalis: insights into chordate and vertebrate origins.</title>
        <authorList>
            <person name="Dehal P."/>
            <person name="Satou Y."/>
            <person name="Campbell R.K."/>
            <person name="Chapman J."/>
            <person name="Degnan B."/>
            <person name="De Tomaso A."/>
            <person name="Davidson B."/>
            <person name="Di Gregorio A."/>
            <person name="Gelpke M."/>
            <person name="Goodstein D.M."/>
            <person name="Harafuji N."/>
            <person name="Hastings K.E."/>
            <person name="Ho I."/>
            <person name="Hotta K."/>
            <person name="Huang W."/>
            <person name="Kawashima T."/>
            <person name="Lemaire P."/>
            <person name="Martinez D."/>
            <person name="Meinertzhagen I.A."/>
            <person name="Necula S."/>
            <person name="Nonaka M."/>
            <person name="Putnam N."/>
            <person name="Rash S."/>
            <person name="Saiga H."/>
            <person name="Satake M."/>
            <person name="Terry A."/>
            <person name="Yamada L."/>
            <person name="Wang H.G."/>
            <person name="Awazu S."/>
            <person name="Azumi K."/>
            <person name="Boore J."/>
            <person name="Branno M."/>
            <person name="Chin-Bow S."/>
            <person name="DeSantis R."/>
            <person name="Doyle S."/>
            <person name="Francino P."/>
            <person name="Keys D.N."/>
            <person name="Haga S."/>
            <person name="Hayashi H."/>
            <person name="Hino K."/>
            <person name="Imai K.S."/>
            <person name="Inaba K."/>
            <person name="Kano S."/>
            <person name="Kobayashi K."/>
            <person name="Kobayashi M."/>
            <person name="Lee B.I."/>
            <person name="Makabe K.W."/>
            <person name="Manohar C."/>
            <person name="Matassi G."/>
            <person name="Medina M."/>
            <person name="Mochizuki Y."/>
            <person name="Mount S."/>
            <person name="Morishita T."/>
            <person name="Miura S."/>
            <person name="Nakayama A."/>
            <person name="Nishizaka S."/>
            <person name="Nomoto H."/>
            <person name="Ohta F."/>
            <person name="Oishi K."/>
            <person name="Rigoutsos I."/>
            <person name="Sano M."/>
            <person name="Sasaki A."/>
            <person name="Sasakura Y."/>
            <person name="Shoguchi E."/>
            <person name="Shin-i T."/>
            <person name="Spagnuolo A."/>
            <person name="Stainier D."/>
            <person name="Suzuki M.M."/>
            <person name="Tassy O."/>
            <person name="Takatori N."/>
            <person name="Tokuoka M."/>
            <person name="Yagi K."/>
            <person name="Yoshizaki F."/>
            <person name="Wada S."/>
            <person name="Zhang C."/>
            <person name="Hyatt P.D."/>
            <person name="Larimer F."/>
            <person name="Detter C."/>
            <person name="Doggett N."/>
            <person name="Glavina T."/>
            <person name="Hawkins T."/>
            <person name="Richardson P."/>
            <person name="Lucas S."/>
            <person name="Kohara Y."/>
            <person name="Levine M."/>
            <person name="Satoh N."/>
            <person name="Rokhsar D.S."/>
        </authorList>
    </citation>
    <scope>NUCLEOTIDE SEQUENCE [LARGE SCALE GENOMIC DNA]</scope>
</reference>